<feature type="signal peptide" evidence="1">
    <location>
        <begin position="1"/>
        <end position="17"/>
    </location>
</feature>
<dbReference type="AlphaFoldDB" id="A0A180H1N5"/>
<gene>
    <name evidence="2" type="ORF">PTTG_25566</name>
</gene>
<reference evidence="3 4" key="3">
    <citation type="journal article" date="2017" name="G3 (Bethesda)">
        <title>Comparative analysis highlights variable genome content of wheat rusts and divergence of the mating loci.</title>
        <authorList>
            <person name="Cuomo C.A."/>
            <person name="Bakkeren G."/>
            <person name="Khalil H.B."/>
            <person name="Panwar V."/>
            <person name="Joly D."/>
            <person name="Linning R."/>
            <person name="Sakthikumar S."/>
            <person name="Song X."/>
            <person name="Adiconis X."/>
            <person name="Fan L."/>
            <person name="Goldberg J.M."/>
            <person name="Levin J.Z."/>
            <person name="Young S."/>
            <person name="Zeng Q."/>
            <person name="Anikster Y."/>
            <person name="Bruce M."/>
            <person name="Wang M."/>
            <person name="Yin C."/>
            <person name="McCallum B."/>
            <person name="Szabo L.J."/>
            <person name="Hulbert S."/>
            <person name="Chen X."/>
            <person name="Fellers J.P."/>
        </authorList>
    </citation>
    <scope>NUCLEOTIDE SEQUENCE</scope>
    <source>
        <strain evidence="4">Isolate 1-1 / race 1 (BBBD)</strain>
        <strain evidence="3">isolate 1-1 / race 1 (BBBD)</strain>
    </source>
</reference>
<reference evidence="3" key="4">
    <citation type="submission" date="2025-05" db="UniProtKB">
        <authorList>
            <consortium name="EnsemblFungi"/>
        </authorList>
    </citation>
    <scope>IDENTIFICATION</scope>
    <source>
        <strain evidence="3">isolate 1-1 / race 1 (BBBD)</strain>
    </source>
</reference>
<protein>
    <submittedName>
        <fullName evidence="2 3">Uncharacterized protein</fullName>
    </submittedName>
</protein>
<accession>A0A180H1N5</accession>
<reference evidence="2" key="2">
    <citation type="submission" date="2016-05" db="EMBL/GenBank/DDBJ databases">
        <title>Comparative analysis highlights variable genome content of wheat rusts and divergence of the mating loci.</title>
        <authorList>
            <person name="Cuomo C.A."/>
            <person name="Bakkeren G."/>
            <person name="Szabo L."/>
            <person name="Khalil H."/>
            <person name="Joly D."/>
            <person name="Goldberg J."/>
            <person name="Young S."/>
            <person name="Zeng Q."/>
            <person name="Fellers J."/>
        </authorList>
    </citation>
    <scope>NUCLEOTIDE SEQUENCE [LARGE SCALE GENOMIC DNA]</scope>
    <source>
        <strain evidence="2">1-1 BBBD Race 1</strain>
    </source>
</reference>
<keyword evidence="1" id="KW-0732">Signal</keyword>
<dbReference type="VEuPathDB" id="FungiDB:PTTG_25566"/>
<evidence type="ECO:0000313" key="2">
    <source>
        <dbReference type="EMBL" id="OAV98940.1"/>
    </source>
</evidence>
<reference evidence="2" key="1">
    <citation type="submission" date="2009-11" db="EMBL/GenBank/DDBJ databases">
        <authorList>
            <consortium name="The Broad Institute Genome Sequencing Platform"/>
            <person name="Ward D."/>
            <person name="Feldgarden M."/>
            <person name="Earl A."/>
            <person name="Young S.K."/>
            <person name="Zeng Q."/>
            <person name="Koehrsen M."/>
            <person name="Alvarado L."/>
            <person name="Berlin A."/>
            <person name="Bochicchio J."/>
            <person name="Borenstein D."/>
            <person name="Chapman S.B."/>
            <person name="Chen Z."/>
            <person name="Engels R."/>
            <person name="Freedman E."/>
            <person name="Gellesch M."/>
            <person name="Goldberg J."/>
            <person name="Griggs A."/>
            <person name="Gujja S."/>
            <person name="Heilman E."/>
            <person name="Heiman D."/>
            <person name="Hepburn T."/>
            <person name="Howarth C."/>
            <person name="Jen D."/>
            <person name="Larson L."/>
            <person name="Lewis B."/>
            <person name="Mehta T."/>
            <person name="Park D."/>
            <person name="Pearson M."/>
            <person name="Roberts A."/>
            <person name="Saif S."/>
            <person name="Shea T."/>
            <person name="Shenoy N."/>
            <person name="Sisk P."/>
            <person name="Stolte C."/>
            <person name="Sykes S."/>
            <person name="Thomson T."/>
            <person name="Walk T."/>
            <person name="White J."/>
            <person name="Yandava C."/>
            <person name="Izard J."/>
            <person name="Baranova O.V."/>
            <person name="Blanton J.M."/>
            <person name="Tanner A.C."/>
            <person name="Dewhirst F.E."/>
            <person name="Haas B."/>
            <person name="Nusbaum C."/>
            <person name="Birren B."/>
        </authorList>
    </citation>
    <scope>NUCLEOTIDE SEQUENCE [LARGE SCALE GENOMIC DNA]</scope>
    <source>
        <strain evidence="2">1-1 BBBD Race 1</strain>
    </source>
</reference>
<sequence>MNQILLFALYCLPATQCMPGSGRGKEFALNKEIHPGSTSLLASQSESFKRTGDPIFQDIPSSTLVHGNDEKNVLVEPVEKNPQMIPRPHGREKGVNLAINEVENPNSPEGKEALVELLLKDLNYISTESPELESTPVVFGLKSQKLEEALEEVDKLLLLHIKHRLSVLTLGQIKLPSSKKTFPALEVLEHGNIFRNIFSDQSIRVPPTETLVKKTIKKISKHFNSISGKNYNVEDIPAHAKAPVHEGRISDIEYDQYQRSMEPSNLVEKMRILHHEIDFIPNQHEILKLRFRIAYSKSLNFMYKHELIAPENLQSLFDKRNLEYAASHMTSLNDWYHIENQYDAGKFWYPTVTQGVYNRWYTSDFNNFFPALQEKQKEYFSYFLLVLKARKYLDLDTKGFEKCRFQGMMDSFWGSFLAIEPARYYEERANALETIWPEIQEAVQLFRMLKDDASGQGDGLAIILLSQFFEFLQVYHPRLFPTQEEDPYLIHNLKLLQLSKTLLTEADKLSPHILDKFCRATYLNCHNIKSQNYARKNLAELEEHSEHIGRMIHEHSNAVDSLLQDKHMNQYFFYSYVQKKIQDINQDISYYKKHYELVLPPNKNF</sequence>
<dbReference type="EMBL" id="ADAS02000005">
    <property type="protein sequence ID" value="OAV98940.1"/>
    <property type="molecule type" value="Genomic_DNA"/>
</dbReference>
<evidence type="ECO:0000313" key="4">
    <source>
        <dbReference type="Proteomes" id="UP000005240"/>
    </source>
</evidence>
<dbReference type="EnsemblFungi" id="PTTG_25566-t43_1">
    <property type="protein sequence ID" value="PTTG_25566-t43_1-p1"/>
    <property type="gene ID" value="PTTG_25566"/>
</dbReference>
<organism evidence="2">
    <name type="scientific">Puccinia triticina (isolate 1-1 / race 1 (BBBD))</name>
    <name type="common">Brown leaf rust fungus</name>
    <dbReference type="NCBI Taxonomy" id="630390"/>
    <lineage>
        <taxon>Eukaryota</taxon>
        <taxon>Fungi</taxon>
        <taxon>Dikarya</taxon>
        <taxon>Basidiomycota</taxon>
        <taxon>Pucciniomycotina</taxon>
        <taxon>Pucciniomycetes</taxon>
        <taxon>Pucciniales</taxon>
        <taxon>Pucciniaceae</taxon>
        <taxon>Puccinia</taxon>
    </lineage>
</organism>
<keyword evidence="4" id="KW-1185">Reference proteome</keyword>
<evidence type="ECO:0000313" key="3">
    <source>
        <dbReference type="EnsemblFungi" id="PTTG_25566-t43_1-p1"/>
    </source>
</evidence>
<evidence type="ECO:0000256" key="1">
    <source>
        <dbReference type="SAM" id="SignalP"/>
    </source>
</evidence>
<name>A0A180H1N5_PUCT1</name>
<feature type="chain" id="PRO_5008110538" evidence="1">
    <location>
        <begin position="18"/>
        <end position="605"/>
    </location>
</feature>
<dbReference type="Proteomes" id="UP000005240">
    <property type="component" value="Unassembled WGS sequence"/>
</dbReference>
<proteinExistence type="predicted"/>